<reference evidence="2" key="1">
    <citation type="journal article" date="2020" name="Nature">
        <title>Giant virus diversity and host interactions through global metagenomics.</title>
        <authorList>
            <person name="Schulz F."/>
            <person name="Roux S."/>
            <person name="Paez-Espino D."/>
            <person name="Jungbluth S."/>
            <person name="Walsh D.A."/>
            <person name="Denef V.J."/>
            <person name="McMahon K.D."/>
            <person name="Konstantinidis K.T."/>
            <person name="Eloe-Fadrosh E.A."/>
            <person name="Kyrpides N.C."/>
            <person name="Woyke T."/>
        </authorList>
    </citation>
    <scope>NUCLEOTIDE SEQUENCE</scope>
    <source>
        <strain evidence="2">GVMAG-M-3300024252-29</strain>
    </source>
</reference>
<dbReference type="EMBL" id="MN740208">
    <property type="protein sequence ID" value="QHT93576.1"/>
    <property type="molecule type" value="Genomic_DNA"/>
</dbReference>
<dbReference type="AlphaFoldDB" id="A0A6C0IMA7"/>
<name>A0A6C0IMA7_9ZZZZ</name>
<protein>
    <submittedName>
        <fullName evidence="2">Uncharacterized protein</fullName>
    </submittedName>
</protein>
<dbReference type="InterPro" id="IPR043872">
    <property type="entry name" value="DUF5832"/>
</dbReference>
<sequence>MSSSGMSGDTSSFTKKMNADGSTNPTYVDVLDEDKPIANQKFVCVSFISPEHLLKKKETFMFSKFLNNYELSKGMEKYHQFLNFLSFKYSLSNEELLQDFTEFAKEEIDNLKGGNLENDYKNFLDSQEDKLQEEFNRECTFQTSVRGLKVRGTYPTQDEAELRCKMLREIDPNHDVFVGPVGMWMPWEPDAYKTGRVEFMEDELNQLMHEKNKNQEVAKAQFDKRLKDSRRSAIEENVRKAQETGTTLTQDIDDEGNLVNIGKNTQEEVLSKNDVVSVADIRSELFEGDNIVMSKDTDKGLGQVLKSIDESADKESGDKEDK</sequence>
<evidence type="ECO:0000256" key="1">
    <source>
        <dbReference type="SAM" id="MobiDB-lite"/>
    </source>
</evidence>
<proteinExistence type="predicted"/>
<feature type="compositionally biased region" description="Basic and acidic residues" evidence="1">
    <location>
        <begin position="307"/>
        <end position="322"/>
    </location>
</feature>
<feature type="region of interest" description="Disordered" evidence="1">
    <location>
        <begin position="292"/>
        <end position="322"/>
    </location>
</feature>
<organism evidence="2">
    <name type="scientific">viral metagenome</name>
    <dbReference type="NCBI Taxonomy" id="1070528"/>
    <lineage>
        <taxon>unclassified sequences</taxon>
        <taxon>metagenomes</taxon>
        <taxon>organismal metagenomes</taxon>
    </lineage>
</organism>
<evidence type="ECO:0000313" key="2">
    <source>
        <dbReference type="EMBL" id="QHT93576.1"/>
    </source>
</evidence>
<dbReference type="Pfam" id="PF19150">
    <property type="entry name" value="DUF5832"/>
    <property type="match status" value="1"/>
</dbReference>
<accession>A0A6C0IMA7</accession>